<protein>
    <submittedName>
        <fullName evidence="5">Ribonucleoprotein, PTB-binding 2</fullName>
    </submittedName>
</protein>
<reference evidence="5" key="1">
    <citation type="journal article" date="2010" name="Science">
        <title>The genome of the Western clawed frog Xenopus tropicalis.</title>
        <authorList>
            <person name="Hellsten U."/>
            <person name="Harland R.M."/>
            <person name="Gilchrist M.J."/>
            <person name="Hendrix D."/>
            <person name="Jurka J."/>
            <person name="Kapitonov V."/>
            <person name="Ovcharenko I."/>
            <person name="Putnam N.H."/>
            <person name="Shu S."/>
            <person name="Taher L."/>
            <person name="Blitz I.L."/>
            <person name="Blumberg B."/>
            <person name="Dichmann D.S."/>
            <person name="Dubchak I."/>
            <person name="Amaya E."/>
            <person name="Detter J.C."/>
            <person name="Fletcher R."/>
            <person name="Gerhard D.S."/>
            <person name="Goodstein D."/>
            <person name="Graves T."/>
            <person name="Grigoriev I.V."/>
            <person name="Grimwood J."/>
            <person name="Kawashima T."/>
            <person name="Lindquist E."/>
            <person name="Lucas S.M."/>
            <person name="Mead P.E."/>
            <person name="Mitros T."/>
            <person name="Ogino H."/>
            <person name="Ohta Y."/>
            <person name="Poliakov A.V."/>
            <person name="Pollet N."/>
            <person name="Robert J."/>
            <person name="Salamov A."/>
            <person name="Sater A.K."/>
            <person name="Schmutz J."/>
            <person name="Terry A."/>
            <person name="Vize P.D."/>
            <person name="Warren W.C."/>
            <person name="Wells D."/>
            <person name="Wills A."/>
            <person name="Wilson R.K."/>
            <person name="Zimmerman L.B."/>
            <person name="Zorn A.M."/>
            <person name="Grainger R."/>
            <person name="Grammer T."/>
            <person name="Khokha M.K."/>
            <person name="Richardson P.M."/>
            <person name="Rokhsar D.S."/>
        </authorList>
    </citation>
    <scope>NUCLEOTIDE SEQUENCE [LARGE SCALE GENOMIC DNA]</scope>
    <source>
        <strain evidence="5">Nigerian</strain>
    </source>
</reference>
<evidence type="ECO:0000256" key="1">
    <source>
        <dbReference type="ARBA" id="ARBA00022884"/>
    </source>
</evidence>
<dbReference type="GO" id="GO:0003723">
    <property type="term" value="F:RNA binding"/>
    <property type="evidence" value="ECO:0007669"/>
    <property type="project" value="UniProtKB-UniRule"/>
</dbReference>
<accession>A0A803K4Y4</accession>
<name>A0A803K4Y4_XENTR</name>
<dbReference type="SUPFAM" id="SSF54928">
    <property type="entry name" value="RNA-binding domain, RBD"/>
    <property type="match status" value="2"/>
</dbReference>
<feature type="domain" description="RRM" evidence="4">
    <location>
        <begin position="71"/>
        <end position="158"/>
    </location>
</feature>
<dbReference type="InParanoid" id="A0A803K4Y4"/>
<feature type="compositionally biased region" description="Polar residues" evidence="3">
    <location>
        <begin position="519"/>
        <end position="553"/>
    </location>
</feature>
<dbReference type="InterPro" id="IPR000504">
    <property type="entry name" value="RRM_dom"/>
</dbReference>
<dbReference type="InterPro" id="IPR034636">
    <property type="entry name" value="RAVER2_RRM2"/>
</dbReference>
<sequence>MATRDTGVPLMSPGQDEANPDPFAAASQDSQECGLKQPVCSEGTAASVPALGELEIAQRLEATRWELGNRRKILMRNLPQDCTSQDIHDLLKGYEIKYCYVDKNKKTENHYLGTSVLHSSWDLAFITLLNGEQAQNVIQKFHQYALRDRDISVQLQPTDAVLCVTNLPPFFTLHDFEDLVRAYGNTERCLLVYSEFTGHSKGYGFVEYMKKDSASKARLELIGKTLAEYTLFAQWMDSNQLTTELIHSKCLCVNKLPKGYNDSNELTQLFSALYKPLFCQLAEDEVGCFVGFAVVEYETAEQAEEVRKSMDGTTVKGSRIQLSFCAPGSPGRSTLAALIAAQGMLQNNRKGLLPEPNPVQIMQSFSNPAMLQMLLQPQQRGRPGKHGSTSGRPHFVNPTVSQALLQLNKLHQTQGMGGNSLLQNFSHLQMAQKQLLQLKSAQSNNCKPGLLGEAPVSVLQTGMGPSQPGSVEASQQDGQKSMMPFYHNPHMSSVLSRLTQDKQPTSIALLEGAGSQPYLQQSGSVLTGPNQPQNQPASSGSPLLNKSSNQTSLLGEPPRDIRLSTNPYLNLASVLAGSSIAGMGLRNIQQHNMNRSTTQESASQPGLESYFGYSQQYGDYSQEALQQWYDQYSAYSSSQVEQSHSEEQAEQQNSYTTGVEGENYYYQSSSGLAYGNYSAYVQAPPTYYSSAQMTYQAESTAPSNKASTKEKRAYILSATEASPAGYMNPLTEGSGEHYGDSYFKRKKVY</sequence>
<feature type="domain" description="RRM" evidence="4">
    <location>
        <begin position="249"/>
        <end position="327"/>
    </location>
</feature>
<feature type="region of interest" description="Disordered" evidence="3">
    <location>
        <begin position="1"/>
        <end position="30"/>
    </location>
</feature>
<feature type="compositionally biased region" description="Polar residues" evidence="3">
    <location>
        <begin position="458"/>
        <end position="479"/>
    </location>
</feature>
<dbReference type="SMART" id="SM00360">
    <property type="entry name" value="RRM"/>
    <property type="match status" value="3"/>
</dbReference>
<dbReference type="GeneTree" id="ENSGT00940000158648"/>
<gene>
    <name evidence="5" type="primary">raver2</name>
</gene>
<dbReference type="Pfam" id="PF00076">
    <property type="entry name" value="RRM_1"/>
    <property type="match status" value="2"/>
</dbReference>
<dbReference type="InterPro" id="IPR035979">
    <property type="entry name" value="RBD_domain_sf"/>
</dbReference>
<feature type="domain" description="RRM" evidence="4">
    <location>
        <begin position="160"/>
        <end position="238"/>
    </location>
</feature>
<evidence type="ECO:0000256" key="2">
    <source>
        <dbReference type="PROSITE-ProRule" id="PRU00176"/>
    </source>
</evidence>
<dbReference type="Gene3D" id="3.30.70.330">
    <property type="match status" value="3"/>
</dbReference>
<keyword evidence="1 2" id="KW-0694">RNA-binding</keyword>
<dbReference type="FunFam" id="3.30.70.330:FF:000116">
    <property type="entry name" value="Putative ribonucleoprotein PTB-binding 1"/>
    <property type="match status" value="1"/>
</dbReference>
<dbReference type="Xenbase" id="XB-GENE-919935">
    <property type="gene designation" value="raver2"/>
</dbReference>
<evidence type="ECO:0000259" key="4">
    <source>
        <dbReference type="PROSITE" id="PS50102"/>
    </source>
</evidence>
<dbReference type="PANTHER" id="PTHR23189">
    <property type="entry name" value="RNA RECOGNITION MOTIF-CONTAINING"/>
    <property type="match status" value="1"/>
</dbReference>
<proteinExistence type="predicted"/>
<dbReference type="Ensembl" id="ENSXETT00000110184">
    <property type="protein sequence ID" value="ENSXETP00000115415"/>
    <property type="gene ID" value="ENSXETG00000020406"/>
</dbReference>
<evidence type="ECO:0000313" key="5">
    <source>
        <dbReference type="Ensembl" id="ENSXETP00000115415"/>
    </source>
</evidence>
<dbReference type="FunFam" id="3.30.70.330:FF:000100">
    <property type="entry name" value="Putative ribonucleoprotein PTB-binding 1"/>
    <property type="match status" value="1"/>
</dbReference>
<feature type="region of interest" description="Disordered" evidence="3">
    <location>
        <begin position="519"/>
        <end position="560"/>
    </location>
</feature>
<dbReference type="FunCoup" id="A0A803K4Y4">
    <property type="interactions" value="162"/>
</dbReference>
<dbReference type="CDD" id="cd12668">
    <property type="entry name" value="RRM3_RAVER2"/>
    <property type="match status" value="1"/>
</dbReference>
<dbReference type="InterPro" id="IPR047942">
    <property type="entry name" value="RAVER2_RRM3"/>
</dbReference>
<dbReference type="InterPro" id="IPR012677">
    <property type="entry name" value="Nucleotide-bd_a/b_plait_sf"/>
</dbReference>
<dbReference type="AlphaFoldDB" id="A0A803K4Y4"/>
<dbReference type="CDD" id="cd12666">
    <property type="entry name" value="RRM2_RAVER2"/>
    <property type="match status" value="1"/>
</dbReference>
<dbReference type="PROSITE" id="PS50102">
    <property type="entry name" value="RRM"/>
    <property type="match status" value="3"/>
</dbReference>
<reference evidence="5" key="2">
    <citation type="submission" date="2021-03" db="UniProtKB">
        <authorList>
            <consortium name="Ensembl"/>
        </authorList>
    </citation>
    <scope>IDENTIFICATION</scope>
</reference>
<evidence type="ECO:0000256" key="3">
    <source>
        <dbReference type="SAM" id="MobiDB-lite"/>
    </source>
</evidence>
<organism evidence="5">
    <name type="scientific">Xenopus tropicalis</name>
    <name type="common">Western clawed frog</name>
    <name type="synonym">Silurana tropicalis</name>
    <dbReference type="NCBI Taxonomy" id="8364"/>
    <lineage>
        <taxon>Eukaryota</taxon>
        <taxon>Metazoa</taxon>
        <taxon>Chordata</taxon>
        <taxon>Craniata</taxon>
        <taxon>Vertebrata</taxon>
        <taxon>Euteleostomi</taxon>
        <taxon>Amphibia</taxon>
        <taxon>Batrachia</taxon>
        <taxon>Anura</taxon>
        <taxon>Pipoidea</taxon>
        <taxon>Pipidae</taxon>
        <taxon>Xenopodinae</taxon>
        <taxon>Xenopus</taxon>
        <taxon>Silurana</taxon>
    </lineage>
</organism>
<dbReference type="Bgee" id="ENSXETG00000020406">
    <property type="expression patterns" value="Expressed in egg cell and 12 other cell types or tissues"/>
</dbReference>
<feature type="region of interest" description="Disordered" evidence="3">
    <location>
        <begin position="458"/>
        <end position="488"/>
    </location>
</feature>